<comment type="caution">
    <text evidence="1">The sequence shown here is derived from an EMBL/GenBank/DDBJ whole genome shotgun (WGS) entry which is preliminary data.</text>
</comment>
<gene>
    <name evidence="1" type="ORF">WS90_21535</name>
</gene>
<dbReference type="Proteomes" id="UP000069001">
    <property type="component" value="Unassembled WGS sequence"/>
</dbReference>
<proteinExistence type="predicted"/>
<organism evidence="1 2">
    <name type="scientific">Burkholderia cepacia</name>
    <name type="common">Pseudomonas cepacia</name>
    <dbReference type="NCBI Taxonomy" id="292"/>
    <lineage>
        <taxon>Bacteria</taxon>
        <taxon>Pseudomonadati</taxon>
        <taxon>Pseudomonadota</taxon>
        <taxon>Betaproteobacteria</taxon>
        <taxon>Burkholderiales</taxon>
        <taxon>Burkholderiaceae</taxon>
        <taxon>Burkholderia</taxon>
        <taxon>Burkholderia cepacia complex</taxon>
    </lineage>
</organism>
<accession>A0A103ZD95</accession>
<protein>
    <submittedName>
        <fullName evidence="1">Uncharacterized protein</fullName>
    </submittedName>
</protein>
<dbReference type="AlphaFoldDB" id="A0A103ZD95"/>
<evidence type="ECO:0000313" key="2">
    <source>
        <dbReference type="Proteomes" id="UP000069001"/>
    </source>
</evidence>
<evidence type="ECO:0000313" key="1">
    <source>
        <dbReference type="EMBL" id="KVK77739.1"/>
    </source>
</evidence>
<dbReference type="EMBL" id="LOYH01000082">
    <property type="protein sequence ID" value="KVK77739.1"/>
    <property type="molecule type" value="Genomic_DNA"/>
</dbReference>
<sequence length="179" mass="19805">MQAERLAYLRFQIEKLDRELGREGFTVATAAGGSKTNPKVGARERLVKEESQLTRRLGLGLQRTTDNGRSYKVALSPGEMRERLWRVFEGDCLANLKPGMWLSWTRMQGCEIPEDATGYPNNPLTLPVPGENPGWGTEFAALGPGIVPPTLGERFPGWETALDKIEADRIARGKLAPVL</sequence>
<name>A0A103ZD95_BURCE</name>
<reference evidence="1 2" key="1">
    <citation type="submission" date="2015-11" db="EMBL/GenBank/DDBJ databases">
        <title>Expanding the genomic diversity of Burkholderia species for the development of highly accurate diagnostics.</title>
        <authorList>
            <person name="Sahl J."/>
            <person name="Keim P."/>
            <person name="Wagner D."/>
        </authorList>
    </citation>
    <scope>NUCLEOTIDE SEQUENCE [LARGE SCALE GENOMIC DNA]</scope>
    <source>
        <strain evidence="1 2">MSMB1302</strain>
    </source>
</reference>